<name>A0A7S4BHS0_CHRCT</name>
<proteinExistence type="predicted"/>
<dbReference type="EMBL" id="HBIZ01028183">
    <property type="protein sequence ID" value="CAE0765284.1"/>
    <property type="molecule type" value="Transcribed_RNA"/>
</dbReference>
<dbReference type="AlphaFoldDB" id="A0A7S4BHS0"/>
<organism evidence="1">
    <name type="scientific">Chrysotila carterae</name>
    <name type="common">Marine alga</name>
    <name type="synonym">Syracosphaera carterae</name>
    <dbReference type="NCBI Taxonomy" id="13221"/>
    <lineage>
        <taxon>Eukaryota</taxon>
        <taxon>Haptista</taxon>
        <taxon>Haptophyta</taxon>
        <taxon>Prymnesiophyceae</taxon>
        <taxon>Isochrysidales</taxon>
        <taxon>Isochrysidaceae</taxon>
        <taxon>Chrysotila</taxon>
    </lineage>
</organism>
<sequence>MCHAFLHRGECCTGVESTAANVLDCGDCSTCRAEPSDAHHLCVSQHMRAVSCSRAPPPHLPAHRCRSSHTLSPCLLPRPGLPSHSSLSLKTCCCHSIPEHVTGGRAAAVTRIASEAETTGS</sequence>
<reference evidence="1" key="1">
    <citation type="submission" date="2021-01" db="EMBL/GenBank/DDBJ databases">
        <authorList>
            <person name="Corre E."/>
            <person name="Pelletier E."/>
            <person name="Niang G."/>
            <person name="Scheremetjew M."/>
            <person name="Finn R."/>
            <person name="Kale V."/>
            <person name="Holt S."/>
            <person name="Cochrane G."/>
            <person name="Meng A."/>
            <person name="Brown T."/>
            <person name="Cohen L."/>
        </authorList>
    </citation>
    <scope>NUCLEOTIDE SEQUENCE</scope>
    <source>
        <strain evidence="1">CCMP645</strain>
    </source>
</reference>
<gene>
    <name evidence="1" type="ORF">PCAR00345_LOCUS17896</name>
</gene>
<evidence type="ECO:0000313" key="1">
    <source>
        <dbReference type="EMBL" id="CAE0765284.1"/>
    </source>
</evidence>
<protein>
    <submittedName>
        <fullName evidence="1">Uncharacterized protein</fullName>
    </submittedName>
</protein>
<accession>A0A7S4BHS0</accession>